<evidence type="ECO:0000259" key="1">
    <source>
        <dbReference type="PROSITE" id="PS50879"/>
    </source>
</evidence>
<dbReference type="PROSITE" id="PS50879">
    <property type="entry name" value="RNASE_H_1"/>
    <property type="match status" value="1"/>
</dbReference>
<dbReference type="AlphaFoldDB" id="A0A8X7CHL4"/>
<dbReference type="Gene3D" id="3.30.420.10">
    <property type="entry name" value="Ribonuclease H-like superfamily/Ribonuclease H"/>
    <property type="match status" value="1"/>
</dbReference>
<sequence>MRMEVVLNVIKTVTSPADIKIFSDSRSTIQPLWNWTKVYDKSAISILNTLKELSQQRVIYFQRFPSHIELYNNEMVNLLAKEDTIEVPVSGNILTFSERSASK</sequence>
<evidence type="ECO:0000313" key="2">
    <source>
        <dbReference type="EMBL" id="GFY72949.1"/>
    </source>
</evidence>
<dbReference type="GO" id="GO:0004523">
    <property type="term" value="F:RNA-DNA hybrid ribonuclease activity"/>
    <property type="evidence" value="ECO:0007669"/>
    <property type="project" value="InterPro"/>
</dbReference>
<reference evidence="2" key="1">
    <citation type="submission" date="2020-08" db="EMBL/GenBank/DDBJ databases">
        <title>Multicomponent nature underlies the extraordinary mechanical properties of spider dragline silk.</title>
        <authorList>
            <person name="Kono N."/>
            <person name="Nakamura H."/>
            <person name="Mori M."/>
            <person name="Yoshida Y."/>
            <person name="Ohtoshi R."/>
            <person name="Malay A.D."/>
            <person name="Moran D.A.P."/>
            <person name="Tomita M."/>
            <person name="Numata K."/>
            <person name="Arakawa K."/>
        </authorList>
    </citation>
    <scope>NUCLEOTIDE SEQUENCE</scope>
</reference>
<feature type="domain" description="RNase H type-1" evidence="1">
    <location>
        <begin position="1"/>
        <end position="85"/>
    </location>
</feature>
<comment type="caution">
    <text evidence="2">The sequence shown here is derived from an EMBL/GenBank/DDBJ whole genome shotgun (WGS) entry which is preliminary data.</text>
</comment>
<dbReference type="Proteomes" id="UP000886998">
    <property type="component" value="Unassembled WGS sequence"/>
</dbReference>
<proteinExistence type="predicted"/>
<dbReference type="GO" id="GO:0003676">
    <property type="term" value="F:nucleic acid binding"/>
    <property type="evidence" value="ECO:0007669"/>
    <property type="project" value="InterPro"/>
</dbReference>
<dbReference type="EMBL" id="BMAV01019741">
    <property type="protein sequence ID" value="GFY72949.1"/>
    <property type="molecule type" value="Genomic_DNA"/>
</dbReference>
<protein>
    <recommendedName>
        <fullName evidence="1">RNase H type-1 domain-containing protein</fullName>
    </recommendedName>
</protein>
<organism evidence="2 3">
    <name type="scientific">Trichonephila inaurata madagascariensis</name>
    <dbReference type="NCBI Taxonomy" id="2747483"/>
    <lineage>
        <taxon>Eukaryota</taxon>
        <taxon>Metazoa</taxon>
        <taxon>Ecdysozoa</taxon>
        <taxon>Arthropoda</taxon>
        <taxon>Chelicerata</taxon>
        <taxon>Arachnida</taxon>
        <taxon>Araneae</taxon>
        <taxon>Araneomorphae</taxon>
        <taxon>Entelegynae</taxon>
        <taxon>Araneoidea</taxon>
        <taxon>Nephilidae</taxon>
        <taxon>Trichonephila</taxon>
        <taxon>Trichonephila inaurata</taxon>
    </lineage>
</organism>
<dbReference type="InterPro" id="IPR012337">
    <property type="entry name" value="RNaseH-like_sf"/>
</dbReference>
<dbReference type="InterPro" id="IPR002156">
    <property type="entry name" value="RNaseH_domain"/>
</dbReference>
<name>A0A8X7CHL4_9ARAC</name>
<accession>A0A8X7CHL4</accession>
<gene>
    <name evidence="2" type="ORF">TNIN_437051</name>
</gene>
<dbReference type="SUPFAM" id="SSF53098">
    <property type="entry name" value="Ribonuclease H-like"/>
    <property type="match status" value="1"/>
</dbReference>
<keyword evidence="3" id="KW-1185">Reference proteome</keyword>
<evidence type="ECO:0000313" key="3">
    <source>
        <dbReference type="Proteomes" id="UP000886998"/>
    </source>
</evidence>
<dbReference type="OrthoDB" id="421040at2759"/>
<dbReference type="InterPro" id="IPR036397">
    <property type="entry name" value="RNaseH_sf"/>
</dbReference>